<accession>A0A1V4JNK9</accession>
<dbReference type="AlphaFoldDB" id="A0A1V4JNK9"/>
<evidence type="ECO:0000313" key="1">
    <source>
        <dbReference type="EMBL" id="OPJ73307.1"/>
    </source>
</evidence>
<sequence length="110" mass="12487">MDTSKLTASGNGMSMTEETGRESLKVFSNFLHFCGTWTKFHFDAVSEETPAAAGTDDQSLERGRPQMKQIVEKNKEKQLYTQYACGVHLKKSYLGQAVLMLDYKKDWIIL</sequence>
<protein>
    <submittedName>
        <fullName evidence="1">Uncharacterized protein</fullName>
    </submittedName>
</protein>
<comment type="caution">
    <text evidence="1">The sequence shown here is derived from an EMBL/GenBank/DDBJ whole genome shotgun (WGS) entry which is preliminary data.</text>
</comment>
<dbReference type="Proteomes" id="UP000190648">
    <property type="component" value="Unassembled WGS sequence"/>
</dbReference>
<organism evidence="1 2">
    <name type="scientific">Patagioenas fasciata monilis</name>
    <dbReference type="NCBI Taxonomy" id="372326"/>
    <lineage>
        <taxon>Eukaryota</taxon>
        <taxon>Metazoa</taxon>
        <taxon>Chordata</taxon>
        <taxon>Craniata</taxon>
        <taxon>Vertebrata</taxon>
        <taxon>Euteleostomi</taxon>
        <taxon>Archelosauria</taxon>
        <taxon>Archosauria</taxon>
        <taxon>Dinosauria</taxon>
        <taxon>Saurischia</taxon>
        <taxon>Theropoda</taxon>
        <taxon>Coelurosauria</taxon>
        <taxon>Aves</taxon>
        <taxon>Neognathae</taxon>
        <taxon>Neoaves</taxon>
        <taxon>Columbimorphae</taxon>
        <taxon>Columbiformes</taxon>
        <taxon>Columbidae</taxon>
        <taxon>Patagioenas</taxon>
    </lineage>
</organism>
<reference evidence="1 2" key="1">
    <citation type="submission" date="2016-02" db="EMBL/GenBank/DDBJ databases">
        <title>Band-tailed pigeon sequencing and assembly.</title>
        <authorList>
            <person name="Soares A.E."/>
            <person name="Novak B.J."/>
            <person name="Rice E.S."/>
            <person name="O'Connell B."/>
            <person name="Chang D."/>
            <person name="Weber S."/>
            <person name="Shapiro B."/>
        </authorList>
    </citation>
    <scope>NUCLEOTIDE SEQUENCE [LARGE SCALE GENOMIC DNA]</scope>
    <source>
        <strain evidence="1">BTP2013</strain>
        <tissue evidence="1">Blood</tissue>
    </source>
</reference>
<keyword evidence="2" id="KW-1185">Reference proteome</keyword>
<evidence type="ECO:0000313" key="2">
    <source>
        <dbReference type="Proteomes" id="UP000190648"/>
    </source>
</evidence>
<proteinExistence type="predicted"/>
<gene>
    <name evidence="1" type="ORF">AV530_005689</name>
</gene>
<name>A0A1V4JNK9_PATFA</name>
<dbReference type="EMBL" id="LSYS01006902">
    <property type="protein sequence ID" value="OPJ73307.1"/>
    <property type="molecule type" value="Genomic_DNA"/>
</dbReference>